<keyword evidence="3" id="KW-1185">Reference proteome</keyword>
<reference evidence="2 3" key="1">
    <citation type="journal article" date="2019" name="Microb. Cell Fact.">
        <title>Exploring novel herbicidin analogues by transcriptional regulator overexpression and MS/MS molecular networking.</title>
        <authorList>
            <person name="Shi Y."/>
            <person name="Gu R."/>
            <person name="Li Y."/>
            <person name="Wang X."/>
            <person name="Ren W."/>
            <person name="Li X."/>
            <person name="Wang L."/>
            <person name="Xie Y."/>
            <person name="Hong B."/>
        </authorList>
    </citation>
    <scope>NUCLEOTIDE SEQUENCE [LARGE SCALE GENOMIC DNA]</scope>
    <source>
        <strain evidence="2 3">US-43</strain>
    </source>
</reference>
<proteinExistence type="predicted"/>
<sequence>MEGTDPVNKKLLAALSGGAALVLALTGCGGGGEDKGKKLDDWAKKVCDTMQPQVKKIQQANASITSVRTEEDSKKVQRTDSAAFQANVDAYNALAQSVQNAGAPPVDDGKANQEDAVKALKDLSASYKNLKTKVDALDTSDRAKFSEGLKNMAADLGQLSGKSGDALKKFQSGDAGQAMAKQESCKIPASMPPAQV</sequence>
<protein>
    <submittedName>
        <fullName evidence="2">Small secreted protein</fullName>
    </submittedName>
</protein>
<dbReference type="AlphaFoldDB" id="A0A5N5WBL8"/>
<evidence type="ECO:0000313" key="2">
    <source>
        <dbReference type="EMBL" id="KAB7847723.1"/>
    </source>
</evidence>
<feature type="region of interest" description="Disordered" evidence="1">
    <location>
        <begin position="160"/>
        <end position="196"/>
    </location>
</feature>
<dbReference type="OrthoDB" id="4350650at2"/>
<dbReference type="EMBL" id="VOKX01000015">
    <property type="protein sequence ID" value="KAB7847723.1"/>
    <property type="molecule type" value="Genomic_DNA"/>
</dbReference>
<comment type="caution">
    <text evidence="2">The sequence shown here is derived from an EMBL/GenBank/DDBJ whole genome shotgun (WGS) entry which is preliminary data.</text>
</comment>
<organism evidence="2 3">
    <name type="scientific">Streptomyces mobaraensis</name>
    <name type="common">Streptoverticillium mobaraense</name>
    <dbReference type="NCBI Taxonomy" id="35621"/>
    <lineage>
        <taxon>Bacteria</taxon>
        <taxon>Bacillati</taxon>
        <taxon>Actinomycetota</taxon>
        <taxon>Actinomycetes</taxon>
        <taxon>Kitasatosporales</taxon>
        <taxon>Streptomycetaceae</taxon>
        <taxon>Streptomyces</taxon>
    </lineage>
</organism>
<evidence type="ECO:0000313" key="3">
    <source>
        <dbReference type="Proteomes" id="UP000327000"/>
    </source>
</evidence>
<dbReference type="Proteomes" id="UP000327000">
    <property type="component" value="Unassembled WGS sequence"/>
</dbReference>
<evidence type="ECO:0000256" key="1">
    <source>
        <dbReference type="SAM" id="MobiDB-lite"/>
    </source>
</evidence>
<accession>A0A5N5WBL8</accession>
<gene>
    <name evidence="2" type="ORF">FRZ00_10190</name>
</gene>
<name>A0A5N5WBL8_STRMB</name>